<dbReference type="InterPro" id="IPR011009">
    <property type="entry name" value="Kinase-like_dom_sf"/>
</dbReference>
<evidence type="ECO:0000256" key="9">
    <source>
        <dbReference type="SAM" id="MobiDB-lite"/>
    </source>
</evidence>
<evidence type="ECO:0000256" key="8">
    <source>
        <dbReference type="ARBA" id="ARBA00048679"/>
    </source>
</evidence>
<dbReference type="AlphaFoldDB" id="A0AAW2DGZ6"/>
<organism evidence="11 12">
    <name type="scientific">Lithocarpus litseifolius</name>
    <dbReference type="NCBI Taxonomy" id="425828"/>
    <lineage>
        <taxon>Eukaryota</taxon>
        <taxon>Viridiplantae</taxon>
        <taxon>Streptophyta</taxon>
        <taxon>Embryophyta</taxon>
        <taxon>Tracheophyta</taxon>
        <taxon>Spermatophyta</taxon>
        <taxon>Magnoliopsida</taxon>
        <taxon>eudicotyledons</taxon>
        <taxon>Gunneridae</taxon>
        <taxon>Pentapetalae</taxon>
        <taxon>rosids</taxon>
        <taxon>fabids</taxon>
        <taxon>Fagales</taxon>
        <taxon>Fagaceae</taxon>
        <taxon>Lithocarpus</taxon>
    </lineage>
</organism>
<accession>A0AAW2DGZ6</accession>
<feature type="compositionally biased region" description="Basic and acidic residues" evidence="9">
    <location>
        <begin position="381"/>
        <end position="394"/>
    </location>
</feature>
<dbReference type="GO" id="GO:0004713">
    <property type="term" value="F:protein tyrosine kinase activity"/>
    <property type="evidence" value="ECO:0007669"/>
    <property type="project" value="InterPro"/>
</dbReference>
<keyword evidence="6" id="KW-0067">ATP-binding</keyword>
<dbReference type="PANTHER" id="PTHR27006:SF616">
    <property type="entry name" value="CYSTEINE-RICH RECEPTOR-LIKE PROTEIN KINASE 10"/>
    <property type="match status" value="1"/>
</dbReference>
<comment type="catalytic activity">
    <reaction evidence="7">
        <text>L-threonyl-[protein] + ATP = O-phospho-L-threonyl-[protein] + ADP + H(+)</text>
        <dbReference type="Rhea" id="RHEA:46608"/>
        <dbReference type="Rhea" id="RHEA-COMP:11060"/>
        <dbReference type="Rhea" id="RHEA-COMP:11605"/>
        <dbReference type="ChEBI" id="CHEBI:15378"/>
        <dbReference type="ChEBI" id="CHEBI:30013"/>
        <dbReference type="ChEBI" id="CHEBI:30616"/>
        <dbReference type="ChEBI" id="CHEBI:61977"/>
        <dbReference type="ChEBI" id="CHEBI:456216"/>
        <dbReference type="EC" id="2.7.11.1"/>
    </reaction>
</comment>
<dbReference type="EMBL" id="JAZDWU010000003">
    <property type="protein sequence ID" value="KAL0009479.1"/>
    <property type="molecule type" value="Genomic_DNA"/>
</dbReference>
<dbReference type="SMART" id="SM00219">
    <property type="entry name" value="TyrKc"/>
    <property type="match status" value="1"/>
</dbReference>
<comment type="caution">
    <text evidence="11">The sequence shown here is derived from an EMBL/GenBank/DDBJ whole genome shotgun (WGS) entry which is preliminary data.</text>
</comment>
<gene>
    <name evidence="11" type="ORF">SO802_010981</name>
</gene>
<feature type="domain" description="Protein kinase" evidence="10">
    <location>
        <begin position="1"/>
        <end position="199"/>
    </location>
</feature>
<evidence type="ECO:0000256" key="2">
    <source>
        <dbReference type="ARBA" id="ARBA00022527"/>
    </source>
</evidence>
<keyword evidence="3" id="KW-0808">Transferase</keyword>
<keyword evidence="2" id="KW-0723">Serine/threonine-protein kinase</keyword>
<keyword evidence="5" id="KW-0418">Kinase</keyword>
<evidence type="ECO:0000313" key="11">
    <source>
        <dbReference type="EMBL" id="KAL0009479.1"/>
    </source>
</evidence>
<dbReference type="Proteomes" id="UP001459277">
    <property type="component" value="Unassembled WGS sequence"/>
</dbReference>
<dbReference type="GO" id="GO:0004674">
    <property type="term" value="F:protein serine/threonine kinase activity"/>
    <property type="evidence" value="ECO:0007669"/>
    <property type="project" value="UniProtKB-KW"/>
</dbReference>
<keyword evidence="12" id="KW-1185">Reference proteome</keyword>
<dbReference type="Pfam" id="PF07714">
    <property type="entry name" value="PK_Tyr_Ser-Thr"/>
    <property type="match status" value="1"/>
</dbReference>
<name>A0AAW2DGZ6_9ROSI</name>
<comment type="catalytic activity">
    <reaction evidence="8">
        <text>L-seryl-[protein] + ATP = O-phospho-L-seryl-[protein] + ADP + H(+)</text>
        <dbReference type="Rhea" id="RHEA:17989"/>
        <dbReference type="Rhea" id="RHEA-COMP:9863"/>
        <dbReference type="Rhea" id="RHEA-COMP:11604"/>
        <dbReference type="ChEBI" id="CHEBI:15378"/>
        <dbReference type="ChEBI" id="CHEBI:29999"/>
        <dbReference type="ChEBI" id="CHEBI:30616"/>
        <dbReference type="ChEBI" id="CHEBI:83421"/>
        <dbReference type="ChEBI" id="CHEBI:456216"/>
        <dbReference type="EC" id="2.7.11.1"/>
    </reaction>
</comment>
<evidence type="ECO:0000256" key="7">
    <source>
        <dbReference type="ARBA" id="ARBA00047899"/>
    </source>
</evidence>
<dbReference type="InterPro" id="IPR008271">
    <property type="entry name" value="Ser/Thr_kinase_AS"/>
</dbReference>
<dbReference type="PROSITE" id="PS50011">
    <property type="entry name" value="PROTEIN_KINASE_DOM"/>
    <property type="match status" value="1"/>
</dbReference>
<dbReference type="GO" id="GO:0005524">
    <property type="term" value="F:ATP binding"/>
    <property type="evidence" value="ECO:0007669"/>
    <property type="project" value="UniProtKB-KW"/>
</dbReference>
<dbReference type="Gene3D" id="1.10.510.10">
    <property type="entry name" value="Transferase(Phosphotransferase) domain 1"/>
    <property type="match status" value="1"/>
</dbReference>
<dbReference type="PROSITE" id="PS00108">
    <property type="entry name" value="PROTEIN_KINASE_ST"/>
    <property type="match status" value="1"/>
</dbReference>
<protein>
    <recommendedName>
        <fullName evidence="1">non-specific serine/threonine protein kinase</fullName>
        <ecNumber evidence="1">2.7.11.1</ecNumber>
    </recommendedName>
</protein>
<evidence type="ECO:0000256" key="4">
    <source>
        <dbReference type="ARBA" id="ARBA00022741"/>
    </source>
</evidence>
<dbReference type="PANTHER" id="PTHR27006">
    <property type="entry name" value="PROMASTIGOTE SURFACE ANTIGEN PROTEIN PSA"/>
    <property type="match status" value="1"/>
</dbReference>
<dbReference type="EC" id="2.7.11.1" evidence="1"/>
<dbReference type="SUPFAM" id="SSF56112">
    <property type="entry name" value="Protein kinase-like (PK-like)"/>
    <property type="match status" value="1"/>
</dbReference>
<reference evidence="11 12" key="1">
    <citation type="submission" date="2024-01" db="EMBL/GenBank/DDBJ databases">
        <title>A telomere-to-telomere, gap-free genome of sweet tea (Lithocarpus litseifolius).</title>
        <authorList>
            <person name="Zhou J."/>
        </authorList>
    </citation>
    <scope>NUCLEOTIDE SEQUENCE [LARGE SCALE GENOMIC DNA]</scope>
    <source>
        <strain evidence="11">Zhou-2022a</strain>
        <tissue evidence="11">Leaf</tissue>
    </source>
</reference>
<keyword evidence="4" id="KW-0547">Nucleotide-binding</keyword>
<dbReference type="InterPro" id="IPR020635">
    <property type="entry name" value="Tyr_kinase_cat_dom"/>
</dbReference>
<evidence type="ECO:0000256" key="5">
    <source>
        <dbReference type="ARBA" id="ARBA00022777"/>
    </source>
</evidence>
<dbReference type="InterPro" id="IPR000719">
    <property type="entry name" value="Prot_kinase_dom"/>
</dbReference>
<evidence type="ECO:0000256" key="1">
    <source>
        <dbReference type="ARBA" id="ARBA00012513"/>
    </source>
</evidence>
<dbReference type="FunFam" id="1.10.510.10:FF:001023">
    <property type="entry name" value="Os07g0541700 protein"/>
    <property type="match status" value="1"/>
</dbReference>
<evidence type="ECO:0000313" key="12">
    <source>
        <dbReference type="Proteomes" id="UP001459277"/>
    </source>
</evidence>
<evidence type="ECO:0000256" key="3">
    <source>
        <dbReference type="ARBA" id="ARBA00022679"/>
    </source>
</evidence>
<proteinExistence type="predicted"/>
<sequence>MLINVDGESPSLLPGEEKSFRSLAQVVFYDPTNHAQLGWGRRSQIIRGIARGILYLHEDSRLRIIHRDLKASNILLNAEMNPKISDFGMAKLFVPDQIEGQFSVKSNVFSFGVLILEIVSGKITCLHNGENREYLLSYAWKNWMEGTATNLIDPTLRDSQITEIMRCIHTGLLCVQKQPVARPNMTSVVAMINSDSITLPVPTQPADFTQSDVVQDTPLQQDIGSHFFDKAPIIQEQFVDLVDLKDYFIPICFQDRGLEKLFSDLLEVCEPFIQEFYANAILRENEIDCWLRGHEFTIDVEDIDEVLGFEDLEHDFTHFKDRMLTTSRAKLILPSLLMRLFHAKGVEIPQDIILMRTPLASNALTIARIKVHLPGDEEEGDRAQGEPIDTKTEAKGQPSTARSRGKRSRASSSSEVPPDAF</sequence>
<dbReference type="InterPro" id="IPR001245">
    <property type="entry name" value="Ser-Thr/Tyr_kinase_cat_dom"/>
</dbReference>
<feature type="region of interest" description="Disordered" evidence="9">
    <location>
        <begin position="375"/>
        <end position="421"/>
    </location>
</feature>
<evidence type="ECO:0000259" key="10">
    <source>
        <dbReference type="PROSITE" id="PS50011"/>
    </source>
</evidence>
<evidence type="ECO:0000256" key="6">
    <source>
        <dbReference type="ARBA" id="ARBA00022840"/>
    </source>
</evidence>